<evidence type="ECO:0000313" key="2">
    <source>
        <dbReference type="EMBL" id="KAJ1108665.1"/>
    </source>
</evidence>
<dbReference type="Proteomes" id="UP001066276">
    <property type="component" value="Chromosome 9"/>
</dbReference>
<feature type="compositionally biased region" description="Polar residues" evidence="1">
    <location>
        <begin position="1"/>
        <end position="10"/>
    </location>
</feature>
<name>A0AAV7N7J1_PLEWA</name>
<dbReference type="EMBL" id="JANPWB010000013">
    <property type="protein sequence ID" value="KAJ1108665.1"/>
    <property type="molecule type" value="Genomic_DNA"/>
</dbReference>
<evidence type="ECO:0000256" key="1">
    <source>
        <dbReference type="SAM" id="MobiDB-lite"/>
    </source>
</evidence>
<dbReference type="AlphaFoldDB" id="A0AAV7N7J1"/>
<reference evidence="2" key="1">
    <citation type="journal article" date="2022" name="bioRxiv">
        <title>Sequencing and chromosome-scale assembly of the giantPleurodeles waltlgenome.</title>
        <authorList>
            <person name="Brown T."/>
            <person name="Elewa A."/>
            <person name="Iarovenko S."/>
            <person name="Subramanian E."/>
            <person name="Araus A.J."/>
            <person name="Petzold A."/>
            <person name="Susuki M."/>
            <person name="Suzuki K.-i.T."/>
            <person name="Hayashi T."/>
            <person name="Toyoda A."/>
            <person name="Oliveira C."/>
            <person name="Osipova E."/>
            <person name="Leigh N.D."/>
            <person name="Simon A."/>
            <person name="Yun M.H."/>
        </authorList>
    </citation>
    <scope>NUCLEOTIDE SEQUENCE</scope>
    <source>
        <strain evidence="2">20211129_DDA</strain>
        <tissue evidence="2">Liver</tissue>
    </source>
</reference>
<accession>A0AAV7N7J1</accession>
<evidence type="ECO:0000313" key="3">
    <source>
        <dbReference type="Proteomes" id="UP001066276"/>
    </source>
</evidence>
<organism evidence="2 3">
    <name type="scientific">Pleurodeles waltl</name>
    <name type="common">Iberian ribbed newt</name>
    <dbReference type="NCBI Taxonomy" id="8319"/>
    <lineage>
        <taxon>Eukaryota</taxon>
        <taxon>Metazoa</taxon>
        <taxon>Chordata</taxon>
        <taxon>Craniata</taxon>
        <taxon>Vertebrata</taxon>
        <taxon>Euteleostomi</taxon>
        <taxon>Amphibia</taxon>
        <taxon>Batrachia</taxon>
        <taxon>Caudata</taxon>
        <taxon>Salamandroidea</taxon>
        <taxon>Salamandridae</taxon>
        <taxon>Pleurodelinae</taxon>
        <taxon>Pleurodeles</taxon>
    </lineage>
</organism>
<feature type="compositionally biased region" description="Basic and acidic residues" evidence="1">
    <location>
        <begin position="41"/>
        <end position="51"/>
    </location>
</feature>
<feature type="region of interest" description="Disordered" evidence="1">
    <location>
        <begin position="1"/>
        <end position="80"/>
    </location>
</feature>
<sequence>MDENFQSLCPRTNLRGRVARRPSTAGAEERGRTQRLKQRLQRWEETIRPEHTFGASDHNGQEGVPVSIGQHGEGAPGTRMKRTARFIAAGWSRITQVR</sequence>
<proteinExistence type="predicted"/>
<gene>
    <name evidence="2" type="ORF">NDU88_006041</name>
</gene>
<protein>
    <submittedName>
        <fullName evidence="2">Uncharacterized protein</fullName>
    </submittedName>
</protein>
<keyword evidence="3" id="KW-1185">Reference proteome</keyword>
<comment type="caution">
    <text evidence="2">The sequence shown here is derived from an EMBL/GenBank/DDBJ whole genome shotgun (WGS) entry which is preliminary data.</text>
</comment>